<reference evidence="5" key="1">
    <citation type="submission" date="2023-05" db="EMBL/GenBank/DDBJ databases">
        <title>Streptantibioticus silvisoli sp. nov., acidotolerant actinomycetes 1 from pine litter.</title>
        <authorList>
            <person name="Swiecimska M."/>
            <person name="Golinska P."/>
            <person name="Sangal V."/>
            <person name="Wachnowicz B."/>
            <person name="Goodfellow M."/>
        </authorList>
    </citation>
    <scope>NUCLEOTIDE SEQUENCE</scope>
    <source>
        <strain evidence="5">SL13</strain>
    </source>
</reference>
<dbReference type="GO" id="GO:0071949">
    <property type="term" value="F:FAD binding"/>
    <property type="evidence" value="ECO:0007669"/>
    <property type="project" value="InterPro"/>
</dbReference>
<comment type="cofactor">
    <cofactor evidence="1">
        <name>FAD</name>
        <dbReference type="ChEBI" id="CHEBI:57692"/>
    </cofactor>
</comment>
<dbReference type="Gene3D" id="3.30.70.2450">
    <property type="match status" value="1"/>
</dbReference>
<dbReference type="PRINTS" id="PR00420">
    <property type="entry name" value="RNGMNOXGNASE"/>
</dbReference>
<organism evidence="5">
    <name type="scientific">Streptantibioticus silvisoli</name>
    <dbReference type="NCBI Taxonomy" id="2705255"/>
    <lineage>
        <taxon>Bacteria</taxon>
        <taxon>Bacillati</taxon>
        <taxon>Actinomycetota</taxon>
        <taxon>Actinomycetes</taxon>
        <taxon>Kitasatosporales</taxon>
        <taxon>Streptomycetaceae</taxon>
        <taxon>Streptantibioticus</taxon>
    </lineage>
</organism>
<dbReference type="SUPFAM" id="SSF51905">
    <property type="entry name" value="FAD/NAD(P)-binding domain"/>
    <property type="match status" value="1"/>
</dbReference>
<feature type="domain" description="FAD-binding" evidence="4">
    <location>
        <begin position="3"/>
        <end position="344"/>
    </location>
</feature>
<keyword evidence="3" id="KW-0274">FAD</keyword>
<evidence type="ECO:0000313" key="5">
    <source>
        <dbReference type="EMBL" id="MDI5974452.1"/>
    </source>
</evidence>
<sequence>MQAEVLIVGAGPAGLTLACDLARRGVRARVVEQSHELFPGSRGKGIQPRSQEVFDDLGVLEAMRADGGPYPLMTNWENGERSDTWDMLTRSPSSPRAPYDEPLMLPQWRTQEILFTRLKEWGGEVEFGARLTGFGQDAEGVTAEIADPEGNTRTIRAAYLVGTDGGRSTVRRATGIGMSGAALDPGSALVADVRVDGLSRDFWHVWPKAEGGVLVMCPLTATEDFQLVARFSEDAGQPDTSLDGVRAVVAARTHLSAEQVTEVHWSSVHRPRAAMADRFRAGRVFLAGDAAHIHPPTGGQGLNTSIQDAYNLGWKLGQVLRHGAPDELLDTYEEERLPVAAGVLGISTRLLRTVGGERGALAERGPETQQLGIGYRGATLAAETRDALADDALRAGDRAPQATGTTSDGETLSLFDAFRGPHFTLLAVGLTPPAPATDWVRVLRLDGEEVRRTYGEGLFLIRPDGYVGLAGTDPAAVAEYLSRFQG</sequence>
<dbReference type="Gene3D" id="3.40.30.120">
    <property type="match status" value="1"/>
</dbReference>
<dbReference type="GO" id="GO:0016709">
    <property type="term" value="F:oxidoreductase activity, acting on paired donors, with incorporation or reduction of molecular oxygen, NAD(P)H as one donor, and incorporation of one atom of oxygen"/>
    <property type="evidence" value="ECO:0007669"/>
    <property type="project" value="UniProtKB-ARBA"/>
</dbReference>
<dbReference type="PANTHER" id="PTHR43004">
    <property type="entry name" value="TRK SYSTEM POTASSIUM UPTAKE PROTEIN"/>
    <property type="match status" value="1"/>
</dbReference>
<keyword evidence="5" id="KW-0503">Monooxygenase</keyword>
<dbReference type="NCBIfam" id="NF004832">
    <property type="entry name" value="PRK06184.1"/>
    <property type="match status" value="1"/>
</dbReference>
<dbReference type="InterPro" id="IPR002938">
    <property type="entry name" value="FAD-bd"/>
</dbReference>
<dbReference type="Gene3D" id="3.50.50.60">
    <property type="entry name" value="FAD/NAD(P)-binding domain"/>
    <property type="match status" value="1"/>
</dbReference>
<gene>
    <name evidence="5" type="ORF">POF50_034760</name>
</gene>
<keyword evidence="5" id="KW-0560">Oxidoreductase</keyword>
<evidence type="ECO:0000256" key="3">
    <source>
        <dbReference type="ARBA" id="ARBA00022827"/>
    </source>
</evidence>
<dbReference type="InterPro" id="IPR050641">
    <property type="entry name" value="RIFMO-like"/>
</dbReference>
<evidence type="ECO:0000256" key="1">
    <source>
        <dbReference type="ARBA" id="ARBA00001974"/>
    </source>
</evidence>
<accession>A0AA90HGD5</accession>
<evidence type="ECO:0000259" key="4">
    <source>
        <dbReference type="Pfam" id="PF01494"/>
    </source>
</evidence>
<name>A0AA90HGD5_9ACTN</name>
<dbReference type="InterPro" id="IPR036188">
    <property type="entry name" value="FAD/NAD-bd_sf"/>
</dbReference>
<dbReference type="PANTHER" id="PTHR43004:SF19">
    <property type="entry name" value="BINDING MONOOXYGENASE, PUTATIVE (JCVI)-RELATED"/>
    <property type="match status" value="1"/>
</dbReference>
<keyword evidence="2" id="KW-0285">Flavoprotein</keyword>
<dbReference type="EMBL" id="JABXJJ020000078">
    <property type="protein sequence ID" value="MDI5974452.1"/>
    <property type="molecule type" value="Genomic_DNA"/>
</dbReference>
<dbReference type="RefSeq" id="WP_271317016.1">
    <property type="nucleotide sequence ID" value="NZ_JABXJJ020000078.1"/>
</dbReference>
<dbReference type="Pfam" id="PF21274">
    <property type="entry name" value="Rng_hyd_C"/>
    <property type="match status" value="1"/>
</dbReference>
<evidence type="ECO:0000256" key="2">
    <source>
        <dbReference type="ARBA" id="ARBA00022630"/>
    </source>
</evidence>
<proteinExistence type="predicted"/>
<comment type="caution">
    <text evidence="5">The sequence shown here is derived from an EMBL/GenBank/DDBJ whole genome shotgun (WGS) entry which is preliminary data.</text>
</comment>
<dbReference type="AlphaFoldDB" id="A0AA90HGD5"/>
<dbReference type="Pfam" id="PF01494">
    <property type="entry name" value="FAD_binding_3"/>
    <property type="match status" value="1"/>
</dbReference>
<protein>
    <submittedName>
        <fullName evidence="5">FAD-dependent monooxygenase</fullName>
    </submittedName>
</protein>